<name>A0A1G9SWQ3_9ACTO</name>
<feature type="domain" description="DUF3631" evidence="2">
    <location>
        <begin position="238"/>
        <end position="406"/>
    </location>
</feature>
<reference evidence="3 4" key="1">
    <citation type="submission" date="2016-10" db="EMBL/GenBank/DDBJ databases">
        <authorList>
            <person name="de Groot N.N."/>
        </authorList>
    </citation>
    <scope>NUCLEOTIDE SEQUENCE [LARGE SCALE GENOMIC DNA]</scope>
    <source>
        <strain evidence="3 4">KPR-7B</strain>
    </source>
</reference>
<dbReference type="SUPFAM" id="SSF52540">
    <property type="entry name" value="P-loop containing nucleoside triphosphate hydrolases"/>
    <property type="match status" value="1"/>
</dbReference>
<protein>
    <recommendedName>
        <fullName evidence="2">DUF3631 domain-containing protein</fullName>
    </recommendedName>
</protein>
<evidence type="ECO:0000256" key="1">
    <source>
        <dbReference type="SAM" id="MobiDB-lite"/>
    </source>
</evidence>
<evidence type="ECO:0000313" key="4">
    <source>
        <dbReference type="Proteomes" id="UP000199671"/>
    </source>
</evidence>
<evidence type="ECO:0000259" key="2">
    <source>
        <dbReference type="Pfam" id="PF12307"/>
    </source>
</evidence>
<dbReference type="AlphaFoldDB" id="A0A1G9SWQ3"/>
<dbReference type="InterPro" id="IPR022081">
    <property type="entry name" value="DUF3631"/>
</dbReference>
<feature type="region of interest" description="Disordered" evidence="1">
    <location>
        <begin position="1"/>
        <end position="47"/>
    </location>
</feature>
<evidence type="ECO:0000313" key="3">
    <source>
        <dbReference type="EMBL" id="SDM39861.1"/>
    </source>
</evidence>
<feature type="compositionally biased region" description="Low complexity" evidence="1">
    <location>
        <begin position="10"/>
        <end position="24"/>
    </location>
</feature>
<accession>A0A1G9SWQ3</accession>
<sequence length="462" mass="49990">MSAFPKPLQAAPAASGSPGSSGSSGLNGTPLGVASDGSTVPDGFDGSKETPLGVVLDQVRAWLERFIATTEDLDLDLLTLWAAHTHVCTETRTTPRLILDSTLPGSGKTTVLEHFQHLAYKPIMAATLSSASVLARVLAQGPHTIMIDEADRTLDERDPFAKELLATINSGYKVGGKRLINIQPSKDEDWTPKEMPTFGPVVMAGNNPNLPGDTRSRSVRILLMPDIDGTVEDSDWEDIEDDADRLGVALAENLDAAREQIKASRPDLPEGCRARMREKWRPLVRVADVAGGDWPETVRKLIIRDIAEAKAEAADGVAKRPPAYVLLEDLHDVWGESEAFLPTSEILERLANRRPDYWGEASPYGKRITAQRFSRMVTQAAKAKASKNSQDRRGYFRSAFTEAWRRTGISTVTRGTPNQTVETVGNRRTVGNGSCPHGAPEPDMCAECGGQTGLDLAGGDLS</sequence>
<dbReference type="InterPro" id="IPR027417">
    <property type="entry name" value="P-loop_NTPase"/>
</dbReference>
<organism evidence="3 4">
    <name type="scientific">Actinomyces ruminicola</name>
    <dbReference type="NCBI Taxonomy" id="332524"/>
    <lineage>
        <taxon>Bacteria</taxon>
        <taxon>Bacillati</taxon>
        <taxon>Actinomycetota</taxon>
        <taxon>Actinomycetes</taxon>
        <taxon>Actinomycetales</taxon>
        <taxon>Actinomycetaceae</taxon>
        <taxon>Actinomyces</taxon>
    </lineage>
</organism>
<dbReference type="PROSITE" id="PS00039">
    <property type="entry name" value="DEAD_ATP_HELICASE"/>
    <property type="match status" value="1"/>
</dbReference>
<dbReference type="InterPro" id="IPR000629">
    <property type="entry name" value="RNA-helicase_DEAD-box_CS"/>
</dbReference>
<dbReference type="EMBL" id="FNHU01000002">
    <property type="protein sequence ID" value="SDM39861.1"/>
    <property type="molecule type" value="Genomic_DNA"/>
</dbReference>
<dbReference type="Proteomes" id="UP000199671">
    <property type="component" value="Unassembled WGS sequence"/>
</dbReference>
<feature type="region of interest" description="Disordered" evidence="1">
    <location>
        <begin position="412"/>
        <end position="441"/>
    </location>
</feature>
<dbReference type="Pfam" id="PF12307">
    <property type="entry name" value="DUF3631"/>
    <property type="match status" value="1"/>
</dbReference>
<proteinExistence type="predicted"/>
<feature type="compositionally biased region" description="Polar residues" evidence="1">
    <location>
        <begin position="412"/>
        <end position="423"/>
    </location>
</feature>
<dbReference type="OrthoDB" id="3261135at2"/>
<gene>
    <name evidence="3" type="ORF">SAMN04487766_102124</name>
</gene>
<dbReference type="RefSeq" id="WP_092607737.1">
    <property type="nucleotide sequence ID" value="NZ_FNHU01000002.1"/>
</dbReference>